<evidence type="ECO:0000313" key="4">
    <source>
        <dbReference type="Proteomes" id="UP000823388"/>
    </source>
</evidence>
<dbReference type="Pfam" id="PF07762">
    <property type="entry name" value="DUF1618"/>
    <property type="match status" value="1"/>
</dbReference>
<evidence type="ECO:0000256" key="1">
    <source>
        <dbReference type="SAM" id="MobiDB-lite"/>
    </source>
</evidence>
<reference evidence="3" key="1">
    <citation type="submission" date="2020-05" db="EMBL/GenBank/DDBJ databases">
        <title>WGS assembly of Panicum virgatum.</title>
        <authorList>
            <person name="Lovell J.T."/>
            <person name="Jenkins J."/>
            <person name="Shu S."/>
            <person name="Juenger T.E."/>
            <person name="Schmutz J."/>
        </authorList>
    </citation>
    <scope>NUCLEOTIDE SEQUENCE</scope>
    <source>
        <strain evidence="3">AP13</strain>
    </source>
</reference>
<organism evidence="3 4">
    <name type="scientific">Panicum virgatum</name>
    <name type="common">Blackwell switchgrass</name>
    <dbReference type="NCBI Taxonomy" id="38727"/>
    <lineage>
        <taxon>Eukaryota</taxon>
        <taxon>Viridiplantae</taxon>
        <taxon>Streptophyta</taxon>
        <taxon>Embryophyta</taxon>
        <taxon>Tracheophyta</taxon>
        <taxon>Spermatophyta</taxon>
        <taxon>Magnoliopsida</taxon>
        <taxon>Liliopsida</taxon>
        <taxon>Poales</taxon>
        <taxon>Poaceae</taxon>
        <taxon>PACMAD clade</taxon>
        <taxon>Panicoideae</taxon>
        <taxon>Panicodae</taxon>
        <taxon>Paniceae</taxon>
        <taxon>Panicinae</taxon>
        <taxon>Panicum</taxon>
        <taxon>Panicum sect. Hiantes</taxon>
    </lineage>
</organism>
<name>A0A8T0PE64_PANVG</name>
<feature type="domain" description="DUF1618" evidence="2">
    <location>
        <begin position="241"/>
        <end position="293"/>
    </location>
</feature>
<dbReference type="PANTHER" id="PTHR33074">
    <property type="entry name" value="EXPRESSED PROTEIN-RELATED"/>
    <property type="match status" value="1"/>
</dbReference>
<accession>A0A8T0PE64</accession>
<dbReference type="EMBL" id="CM029051">
    <property type="protein sequence ID" value="KAG2560567.1"/>
    <property type="molecule type" value="Genomic_DNA"/>
</dbReference>
<feature type="region of interest" description="Disordered" evidence="1">
    <location>
        <begin position="338"/>
        <end position="362"/>
    </location>
</feature>
<proteinExistence type="predicted"/>
<feature type="compositionally biased region" description="Polar residues" evidence="1">
    <location>
        <begin position="338"/>
        <end position="352"/>
    </location>
</feature>
<dbReference type="PANTHER" id="PTHR33074:SF124">
    <property type="entry name" value="DUF1618 DOMAIN-CONTAINING PROTEIN"/>
    <property type="match status" value="1"/>
</dbReference>
<dbReference type="InterPro" id="IPR011676">
    <property type="entry name" value="DUF1618"/>
</dbReference>
<feature type="region of interest" description="Disordered" evidence="1">
    <location>
        <begin position="30"/>
        <end position="52"/>
    </location>
</feature>
<comment type="caution">
    <text evidence="3">The sequence shown here is derived from an EMBL/GenBank/DDBJ whole genome shotgun (WGS) entry which is preliminary data.</text>
</comment>
<feature type="compositionally biased region" description="Low complexity" evidence="1">
    <location>
        <begin position="38"/>
        <end position="52"/>
    </location>
</feature>
<evidence type="ECO:0000313" key="3">
    <source>
        <dbReference type="EMBL" id="KAG2560567.1"/>
    </source>
</evidence>
<sequence>MDAQATQPPSGSSAYPPWVLLKHYGNREDDNADAKTLAAARTSTASSSASPSSSRRRWRYSVLIDVYFSQPRRGDGLAQNYFVYNAGAAAAGEPPRPPPLSLLPPCYLNGYLRPPEGPVQRRLDKGATGLVRLRRGGDDELAVAELRMVPARGDSGQQPARKVPQPQLVLLRSGEWSTRRPPPVGRAVPSCWWADKVVPVDGGLLCWMDLISGIVFSDVFADKPGLRYVPLPTDYSLHHRTIHTWTLSTDAMAWVMDGVVDAAELWALDAYRGLPRVQLRYPVVSADDPHAICFVVEGDGVWLIMLDTGSKTLQSVERYTEDEDEWFHHTDNLTPSKVSDYLNSHPSSSNGDTPPPPPPVVADELRIQDDVKKNQRNLLRSRLLNLGNASFRDLGGA</sequence>
<protein>
    <recommendedName>
        <fullName evidence="2">DUF1618 domain-containing protein</fullName>
    </recommendedName>
</protein>
<evidence type="ECO:0000259" key="2">
    <source>
        <dbReference type="Pfam" id="PF07762"/>
    </source>
</evidence>
<keyword evidence="4" id="KW-1185">Reference proteome</keyword>
<gene>
    <name evidence="3" type="ORF">PVAP13_8KG097400</name>
</gene>
<dbReference type="Proteomes" id="UP000823388">
    <property type="component" value="Chromosome 8K"/>
</dbReference>
<dbReference type="AlphaFoldDB" id="A0A8T0PE64"/>